<feature type="transmembrane region" description="Helical" evidence="7">
    <location>
        <begin position="59"/>
        <end position="80"/>
    </location>
</feature>
<dbReference type="PANTHER" id="PTHR33884:SF7">
    <property type="entry name" value="BSL8023 PROTEIN"/>
    <property type="match status" value="1"/>
</dbReference>
<evidence type="ECO:0000256" key="7">
    <source>
        <dbReference type="SAM" id="Phobius"/>
    </source>
</evidence>
<accession>A0ABQ5V0Q2</accession>
<evidence type="ECO:0000256" key="4">
    <source>
        <dbReference type="ARBA" id="ARBA00022692"/>
    </source>
</evidence>
<dbReference type="EMBL" id="BSNJ01000003">
    <property type="protein sequence ID" value="GLQ20754.1"/>
    <property type="molecule type" value="Genomic_DNA"/>
</dbReference>
<feature type="transmembrane region" description="Helical" evidence="7">
    <location>
        <begin position="29"/>
        <end position="47"/>
    </location>
</feature>
<comment type="caution">
    <text evidence="8">The sequence shown here is derived from an EMBL/GenBank/DDBJ whole genome shotgun (WGS) entry which is preliminary data.</text>
</comment>
<evidence type="ECO:0000256" key="3">
    <source>
        <dbReference type="ARBA" id="ARBA00022475"/>
    </source>
</evidence>
<protein>
    <submittedName>
        <fullName evidence="8">Membrane protein</fullName>
    </submittedName>
</protein>
<evidence type="ECO:0000256" key="5">
    <source>
        <dbReference type="ARBA" id="ARBA00022989"/>
    </source>
</evidence>
<keyword evidence="4 7" id="KW-0812">Transmembrane</keyword>
<proteinExistence type="inferred from homology"/>
<dbReference type="Pfam" id="PF04226">
    <property type="entry name" value="Transgly_assoc"/>
    <property type="match status" value="1"/>
</dbReference>
<evidence type="ECO:0000256" key="6">
    <source>
        <dbReference type="ARBA" id="ARBA00023136"/>
    </source>
</evidence>
<keyword evidence="9" id="KW-1185">Reference proteome</keyword>
<evidence type="ECO:0000313" key="9">
    <source>
        <dbReference type="Proteomes" id="UP001161390"/>
    </source>
</evidence>
<sequence length="83" mass="8817">MSIIWTIIVAALAGFVAKIILPDRHEPKGLIMMILAGILGGLLFTWLGQTLGFYTMGEVAGFIGTVIGAILVSIIASKIFKRG</sequence>
<evidence type="ECO:0000256" key="1">
    <source>
        <dbReference type="ARBA" id="ARBA00004651"/>
    </source>
</evidence>
<evidence type="ECO:0000313" key="8">
    <source>
        <dbReference type="EMBL" id="GLQ20754.1"/>
    </source>
</evidence>
<evidence type="ECO:0000256" key="2">
    <source>
        <dbReference type="ARBA" id="ARBA00011006"/>
    </source>
</evidence>
<gene>
    <name evidence="8" type="ORF">GCM10007854_17090</name>
</gene>
<reference evidence="8" key="2">
    <citation type="submission" date="2023-01" db="EMBL/GenBank/DDBJ databases">
        <title>Draft genome sequence of Algimonas porphyrae strain NBRC 108216.</title>
        <authorList>
            <person name="Sun Q."/>
            <person name="Mori K."/>
        </authorList>
    </citation>
    <scope>NUCLEOTIDE SEQUENCE</scope>
    <source>
        <strain evidence="8">NBRC 108216</strain>
    </source>
</reference>
<dbReference type="RefSeq" id="WP_284371590.1">
    <property type="nucleotide sequence ID" value="NZ_BSNJ01000003.1"/>
</dbReference>
<dbReference type="InterPro" id="IPR007341">
    <property type="entry name" value="Transgly_assoc"/>
</dbReference>
<name>A0ABQ5V0Q2_9PROT</name>
<reference evidence="8" key="1">
    <citation type="journal article" date="2014" name="Int. J. Syst. Evol. Microbiol.">
        <title>Complete genome of a new Firmicutes species belonging to the dominant human colonic microbiota ('Ruminococcus bicirculans') reveals two chromosomes and a selective capacity to utilize plant glucans.</title>
        <authorList>
            <consortium name="NISC Comparative Sequencing Program"/>
            <person name="Wegmann U."/>
            <person name="Louis P."/>
            <person name="Goesmann A."/>
            <person name="Henrissat B."/>
            <person name="Duncan S.H."/>
            <person name="Flint H.J."/>
        </authorList>
    </citation>
    <scope>NUCLEOTIDE SEQUENCE</scope>
    <source>
        <strain evidence="8">NBRC 108216</strain>
    </source>
</reference>
<keyword evidence="3" id="KW-1003">Cell membrane</keyword>
<dbReference type="PANTHER" id="PTHR33884">
    <property type="entry name" value="UPF0410 PROTEIN YMGE"/>
    <property type="match status" value="1"/>
</dbReference>
<organism evidence="8 9">
    <name type="scientific">Algimonas porphyrae</name>
    <dbReference type="NCBI Taxonomy" id="1128113"/>
    <lineage>
        <taxon>Bacteria</taxon>
        <taxon>Pseudomonadati</taxon>
        <taxon>Pseudomonadota</taxon>
        <taxon>Alphaproteobacteria</taxon>
        <taxon>Maricaulales</taxon>
        <taxon>Robiginitomaculaceae</taxon>
        <taxon>Algimonas</taxon>
    </lineage>
</organism>
<keyword evidence="5 7" id="KW-1133">Transmembrane helix</keyword>
<dbReference type="Proteomes" id="UP001161390">
    <property type="component" value="Unassembled WGS sequence"/>
</dbReference>
<keyword evidence="6 7" id="KW-0472">Membrane</keyword>
<comment type="similarity">
    <text evidence="2">Belongs to the UPF0410 family.</text>
</comment>
<feature type="transmembrane region" description="Helical" evidence="7">
    <location>
        <begin position="6"/>
        <end position="22"/>
    </location>
</feature>
<comment type="subcellular location">
    <subcellularLocation>
        <location evidence="1">Cell membrane</location>
        <topology evidence="1">Multi-pass membrane protein</topology>
    </subcellularLocation>
</comment>